<gene>
    <name evidence="3" type="ORF">IMC76_01875</name>
</gene>
<dbReference type="Gene3D" id="3.40.50.300">
    <property type="entry name" value="P-loop containing nucleotide triphosphate hydrolases"/>
    <property type="match status" value="1"/>
</dbReference>
<keyword evidence="1" id="KW-1133">Transmembrane helix</keyword>
<name>A0A7M1LGW5_9BACT</name>
<keyword evidence="1" id="KW-0812">Transmembrane</keyword>
<keyword evidence="1" id="KW-0472">Membrane</keyword>
<dbReference type="EMBL" id="CP063078">
    <property type="protein sequence ID" value="QOQ87583.1"/>
    <property type="molecule type" value="Genomic_DNA"/>
</dbReference>
<evidence type="ECO:0000256" key="1">
    <source>
        <dbReference type="SAM" id="Phobius"/>
    </source>
</evidence>
<accession>A0A7M1LGW5</accession>
<dbReference type="RefSeq" id="WP_025803150.1">
    <property type="nucleotide sequence ID" value="NZ_CP053842.1"/>
</dbReference>
<feature type="transmembrane region" description="Helical" evidence="1">
    <location>
        <begin position="225"/>
        <end position="244"/>
    </location>
</feature>
<dbReference type="OrthoDB" id="9800070at2"/>
<dbReference type="AlphaFoldDB" id="A0A7M1LGW5"/>
<proteinExistence type="predicted"/>
<reference evidence="3 4" key="1">
    <citation type="submission" date="2020-10" db="EMBL/GenBank/DDBJ databases">
        <title>Campylobacter and Helicobacter PacBio genomes.</title>
        <authorList>
            <person name="Lane C."/>
        </authorList>
    </citation>
    <scope>NUCLEOTIDE SEQUENCE [LARGE SCALE GENOMIC DNA]</scope>
    <source>
        <strain evidence="3 4">2016D-0077</strain>
    </source>
</reference>
<dbReference type="Proteomes" id="UP000594749">
    <property type="component" value="Chromosome"/>
</dbReference>
<keyword evidence="4" id="KW-1185">Reference proteome</keyword>
<evidence type="ECO:0000259" key="2">
    <source>
        <dbReference type="Pfam" id="PF05707"/>
    </source>
</evidence>
<feature type="domain" description="Zona occludens toxin N-terminal" evidence="2">
    <location>
        <begin position="2"/>
        <end position="212"/>
    </location>
</feature>
<evidence type="ECO:0000313" key="3">
    <source>
        <dbReference type="EMBL" id="QOQ87583.1"/>
    </source>
</evidence>
<dbReference type="Pfam" id="PF05707">
    <property type="entry name" value="Zot"/>
    <property type="match status" value="1"/>
</dbReference>
<organism evidence="3 4">
    <name type="scientific">Campylobacter corcagiensis</name>
    <dbReference type="NCBI Taxonomy" id="1448857"/>
    <lineage>
        <taxon>Bacteria</taxon>
        <taxon>Pseudomonadati</taxon>
        <taxon>Campylobacterota</taxon>
        <taxon>Epsilonproteobacteria</taxon>
        <taxon>Campylobacterales</taxon>
        <taxon>Campylobacteraceae</taxon>
        <taxon>Campylobacter</taxon>
    </lineage>
</organism>
<sequence length="370" mass="43801">MAISYITGIPGSGKSYFAVYQIYKEFLESPKKKGFLNFKKQEAKKSKYEFLYTNINQFKFELKDNFIPFDNTDFNFKLNQLYEVYKSTDGKDDALLIEKAKELDLYQVLIVLDEAHNFLNDKEDEVLKWWLTYHRHLYQDIILITQDFSLIATGYKSIAEYFYKAIPAQLRLFKNKFRYQQFSSYKLFDKDLVNRKGIHIPILPEVFALYHSGDKTSQKSFIRRFILIGILIFIVLFIAFKFFISNIILKDAPKDNAIKIDEKTEISNNEFLNSVNITDQPYKNRYKFTYQFYCIKGYCNLKGEKEFLPYDIVSNIVIDSNPVYAKEVSSFKDMQIYIYVFENPVFDFLKTNLQGVSDEKNSFNSSFVDF</sequence>
<protein>
    <submittedName>
        <fullName evidence="3">Zonula occludens toxin</fullName>
    </submittedName>
</protein>
<dbReference type="SUPFAM" id="SSF52540">
    <property type="entry name" value="P-loop containing nucleoside triphosphate hydrolases"/>
    <property type="match status" value="1"/>
</dbReference>
<dbReference type="InterPro" id="IPR008900">
    <property type="entry name" value="Zot_N"/>
</dbReference>
<evidence type="ECO:0000313" key="4">
    <source>
        <dbReference type="Proteomes" id="UP000594749"/>
    </source>
</evidence>
<dbReference type="InterPro" id="IPR027417">
    <property type="entry name" value="P-loop_NTPase"/>
</dbReference>